<dbReference type="InterPro" id="IPR006674">
    <property type="entry name" value="HD_domain"/>
</dbReference>
<dbReference type="Pfam" id="PF01966">
    <property type="entry name" value="HD"/>
    <property type="match status" value="1"/>
</dbReference>
<dbReference type="PANTHER" id="PTHR11373">
    <property type="entry name" value="DEOXYNUCLEOSIDE TRIPHOSPHATE TRIPHOSPHOHYDROLASE"/>
    <property type="match status" value="1"/>
</dbReference>
<evidence type="ECO:0000259" key="1">
    <source>
        <dbReference type="PROSITE" id="PS01186"/>
    </source>
</evidence>
<protein>
    <submittedName>
        <fullName evidence="2">HD domain-containing protein</fullName>
    </submittedName>
</protein>
<name>A0A4Q5GCJ7_9FIRM</name>
<reference evidence="2 3" key="1">
    <citation type="journal article" date="2019" name="Science, e1252229">
        <title>Invertible promoters mediate bacterial phase variation, antibiotic resistance, and host adaptation in the gut.</title>
        <authorList>
            <person name="Jiang X."/>
            <person name="Hall A.B."/>
            <person name="Arthur T.D."/>
            <person name="Plichta D.R."/>
            <person name="Covington C.T."/>
            <person name="Poyet M."/>
            <person name="Crothers J."/>
            <person name="Moses P.L."/>
            <person name="Tolonen A.C."/>
            <person name="Vlamakis H."/>
            <person name="Alm E.J."/>
            <person name="Xavier R.J."/>
        </authorList>
    </citation>
    <scope>NUCLEOTIDE SEQUENCE [LARGE SCALE GENOMIC DNA]</scope>
    <source>
        <strain evidence="3">af_0058</strain>
    </source>
</reference>
<dbReference type="SMART" id="SM00471">
    <property type="entry name" value="HDc"/>
    <property type="match status" value="1"/>
</dbReference>
<dbReference type="CDD" id="cd00077">
    <property type="entry name" value="HDc"/>
    <property type="match status" value="1"/>
</dbReference>
<dbReference type="InterPro" id="IPR000742">
    <property type="entry name" value="EGF"/>
</dbReference>
<evidence type="ECO:0000313" key="3">
    <source>
        <dbReference type="Proteomes" id="UP000293506"/>
    </source>
</evidence>
<proteinExistence type="predicted"/>
<dbReference type="PROSITE" id="PS01186">
    <property type="entry name" value="EGF_2"/>
    <property type="match status" value="1"/>
</dbReference>
<dbReference type="GO" id="GO:0006203">
    <property type="term" value="P:dGTP catabolic process"/>
    <property type="evidence" value="ECO:0007669"/>
    <property type="project" value="TreeGrafter"/>
</dbReference>
<organism evidence="2 3">
    <name type="scientific">Blautia obeum</name>
    <dbReference type="NCBI Taxonomy" id="40520"/>
    <lineage>
        <taxon>Bacteria</taxon>
        <taxon>Bacillati</taxon>
        <taxon>Bacillota</taxon>
        <taxon>Clostridia</taxon>
        <taxon>Lachnospirales</taxon>
        <taxon>Lachnospiraceae</taxon>
        <taxon>Blautia</taxon>
    </lineage>
</organism>
<dbReference type="GO" id="GO:0008832">
    <property type="term" value="F:dGTPase activity"/>
    <property type="evidence" value="ECO:0007669"/>
    <property type="project" value="TreeGrafter"/>
</dbReference>
<comment type="caution">
    <text evidence="2">The sequence shown here is derived from an EMBL/GenBank/DDBJ whole genome shotgun (WGS) entry which is preliminary data.</text>
</comment>
<feature type="domain" description="EGF-like" evidence="1">
    <location>
        <begin position="2"/>
        <end position="13"/>
    </location>
</feature>
<dbReference type="PANTHER" id="PTHR11373:SF4">
    <property type="entry name" value="DEOXYNUCLEOSIDE TRIPHOSPHATE TRIPHOSPHOHYDROLASE SAMHD1"/>
    <property type="match status" value="1"/>
</dbReference>
<gene>
    <name evidence="2" type="ORF">EAI82_14185</name>
</gene>
<dbReference type="InterPro" id="IPR003607">
    <property type="entry name" value="HD/PDEase_dom"/>
</dbReference>
<dbReference type="EMBL" id="RCXQ01000018">
    <property type="protein sequence ID" value="RYT62722.1"/>
    <property type="molecule type" value="Genomic_DNA"/>
</dbReference>
<dbReference type="Gene3D" id="1.10.3210.10">
    <property type="entry name" value="Hypothetical protein af1432"/>
    <property type="match status" value="1"/>
</dbReference>
<dbReference type="AlphaFoldDB" id="A0A4Q5GCJ7"/>
<evidence type="ECO:0000313" key="2">
    <source>
        <dbReference type="EMBL" id="RYT62722.1"/>
    </source>
</evidence>
<sequence>MCWCTGGFSLLNCKRFKDPIYGYIDIEQKIISEIVDTAGFQRLRNIIQTSYAPLYSSAVHNRFVHSLGVYHLGCIVTQTVDEDRDSFSEIEAFQRYLYIFRLACLLHDLGHAPFSHTGEGYYLEKGDRTLLHNSIIELSNDSDLQEEIKNRNYNAAPHELMSVIVSLKQFDNLFQSEAEKSFFARCITGYQYVKKTDALHAFLNCMISLLNSSVIDVDKLDYLIRDAYITGFETVSIDYERLLRSIRIRKLDDKYEIVYLKGAISVIENVVYAHDAERKWIQNHPVVQYEAYLLQSAIEAIKEKYGDTNIFSYDALTSTGVKVSDEYKVSLLCDADIIFLMKNLDNESIDEYYERKNRRHPLWKSESEYKAIFNVGFTDNLFEIVEKSLEELCKYLNFVNKSQEINEKALQACKDDLQKYLKLAESDTKNKSKHDAAIEKKKKCLQWLNVLKSFADSQKIPFDFVIIRANQFTSGFAKEAFAKIKIEFDMLKKPCYFEKVTNVLRAEKSVRDKFYYLYYRRSEDNHSIDLKEFAILLGQTAMKEVFE</sequence>
<accession>A0A4Q5GCJ7</accession>
<dbReference type="InterPro" id="IPR050135">
    <property type="entry name" value="dGTPase-like"/>
</dbReference>
<dbReference type="SUPFAM" id="SSF109604">
    <property type="entry name" value="HD-domain/PDEase-like"/>
    <property type="match status" value="1"/>
</dbReference>
<dbReference type="Proteomes" id="UP000293506">
    <property type="component" value="Unassembled WGS sequence"/>
</dbReference>